<organism evidence="2 3">
    <name type="scientific">Riccia sorocarpa</name>
    <dbReference type="NCBI Taxonomy" id="122646"/>
    <lineage>
        <taxon>Eukaryota</taxon>
        <taxon>Viridiplantae</taxon>
        <taxon>Streptophyta</taxon>
        <taxon>Embryophyta</taxon>
        <taxon>Marchantiophyta</taxon>
        <taxon>Marchantiopsida</taxon>
        <taxon>Marchantiidae</taxon>
        <taxon>Marchantiales</taxon>
        <taxon>Ricciaceae</taxon>
        <taxon>Riccia</taxon>
    </lineage>
</organism>
<evidence type="ECO:0000313" key="2">
    <source>
        <dbReference type="EMBL" id="KAL3690933.1"/>
    </source>
</evidence>
<proteinExistence type="predicted"/>
<comment type="caution">
    <text evidence="2">The sequence shown here is derived from an EMBL/GenBank/DDBJ whole genome shotgun (WGS) entry which is preliminary data.</text>
</comment>
<evidence type="ECO:0000313" key="3">
    <source>
        <dbReference type="Proteomes" id="UP001633002"/>
    </source>
</evidence>
<protein>
    <submittedName>
        <fullName evidence="2">Uncharacterized protein</fullName>
    </submittedName>
</protein>
<name>A0ABD3HH36_9MARC</name>
<accession>A0ABD3HH36</accession>
<sequence length="109" mass="12489">MEVARSGGWRNRLVTEQVYPEEDILRVLEDEETWLLRHKMEDKAIMSLKGWKWKGEGKVGKSMGCHNDIPKEDMAVEAIAEGLLHQQPGKRDGTLKRRVSSMWNTPGNS</sequence>
<dbReference type="AlphaFoldDB" id="A0ABD3HH36"/>
<dbReference type="EMBL" id="JBJQOH010000003">
    <property type="protein sequence ID" value="KAL3690933.1"/>
    <property type="molecule type" value="Genomic_DNA"/>
</dbReference>
<dbReference type="Proteomes" id="UP001633002">
    <property type="component" value="Unassembled WGS sequence"/>
</dbReference>
<reference evidence="2 3" key="1">
    <citation type="submission" date="2024-09" db="EMBL/GenBank/DDBJ databases">
        <title>Chromosome-scale assembly of Riccia sorocarpa.</title>
        <authorList>
            <person name="Paukszto L."/>
        </authorList>
    </citation>
    <scope>NUCLEOTIDE SEQUENCE [LARGE SCALE GENOMIC DNA]</scope>
    <source>
        <strain evidence="2">LP-2024</strain>
        <tissue evidence="2">Aerial parts of the thallus</tissue>
    </source>
</reference>
<gene>
    <name evidence="2" type="ORF">R1sor_004584</name>
</gene>
<keyword evidence="3" id="KW-1185">Reference proteome</keyword>
<feature type="region of interest" description="Disordered" evidence="1">
    <location>
        <begin position="85"/>
        <end position="109"/>
    </location>
</feature>
<evidence type="ECO:0000256" key="1">
    <source>
        <dbReference type="SAM" id="MobiDB-lite"/>
    </source>
</evidence>